<dbReference type="AlphaFoldDB" id="A0A2S8GH73"/>
<dbReference type="SUPFAM" id="SSF88946">
    <property type="entry name" value="Sigma2 domain of RNA polymerase sigma factors"/>
    <property type="match status" value="1"/>
</dbReference>
<feature type="domain" description="RNA polymerase sigma-70 ECF-like HTH" evidence="6">
    <location>
        <begin position="30"/>
        <end position="209"/>
    </location>
</feature>
<evidence type="ECO:0000313" key="7">
    <source>
        <dbReference type="EMBL" id="PQO43808.1"/>
    </source>
</evidence>
<dbReference type="InterPro" id="IPR013324">
    <property type="entry name" value="RNA_pol_sigma_r3/r4-like"/>
</dbReference>
<dbReference type="InterPro" id="IPR039425">
    <property type="entry name" value="RNA_pol_sigma-70-like"/>
</dbReference>
<dbReference type="InterPro" id="IPR013325">
    <property type="entry name" value="RNA_pol_sigma_r2"/>
</dbReference>
<keyword evidence="5" id="KW-0804">Transcription</keyword>
<dbReference type="Pfam" id="PF07638">
    <property type="entry name" value="Sigma70_ECF"/>
    <property type="match status" value="1"/>
</dbReference>
<dbReference type="InterPro" id="IPR053812">
    <property type="entry name" value="HTH_Sigma70_ECF-like"/>
</dbReference>
<dbReference type="SUPFAM" id="SSF88659">
    <property type="entry name" value="Sigma3 and sigma4 domains of RNA polymerase sigma factors"/>
    <property type="match status" value="1"/>
</dbReference>
<keyword evidence="2" id="KW-0805">Transcription regulation</keyword>
<dbReference type="Proteomes" id="UP000237819">
    <property type="component" value="Unassembled WGS sequence"/>
</dbReference>
<dbReference type="GO" id="GO:0016987">
    <property type="term" value="F:sigma factor activity"/>
    <property type="evidence" value="ECO:0007669"/>
    <property type="project" value="UniProtKB-KW"/>
</dbReference>
<dbReference type="InterPro" id="IPR014284">
    <property type="entry name" value="RNA_pol_sigma-70_dom"/>
</dbReference>
<dbReference type="GO" id="GO:0003677">
    <property type="term" value="F:DNA binding"/>
    <property type="evidence" value="ECO:0007669"/>
    <property type="project" value="UniProtKB-KW"/>
</dbReference>
<dbReference type="Gene3D" id="1.10.10.10">
    <property type="entry name" value="Winged helix-like DNA-binding domain superfamily/Winged helix DNA-binding domain"/>
    <property type="match status" value="1"/>
</dbReference>
<evidence type="ECO:0000259" key="6">
    <source>
        <dbReference type="Pfam" id="PF07638"/>
    </source>
</evidence>
<sequence length="220" mass="25354">MRQDQLVLSPAFGNAHTWTWSRPLETESRKLLDDFIGGNDRAAAKIVDRYAQRLINLARSRLTNRLRNRIDPEDIVQSAYRSFFRRAGDGDFELKRSGDLWRLLAAITVHKTLKRVEFEKAKKRDYRSEENVIAGASSNSEFPGFADFDRDPTPDEAIMVVDELAAVMKPLSERDRGIIERRLQEMTFEEIAASTEVSESTVRRVLRRIHDDLFGRLIGE</sequence>
<dbReference type="EMBL" id="PUHZ01000022">
    <property type="protein sequence ID" value="PQO43808.1"/>
    <property type="molecule type" value="Genomic_DNA"/>
</dbReference>
<evidence type="ECO:0000256" key="5">
    <source>
        <dbReference type="ARBA" id="ARBA00023163"/>
    </source>
</evidence>
<dbReference type="PANTHER" id="PTHR43133:SF8">
    <property type="entry name" value="RNA POLYMERASE SIGMA FACTOR HI_1459-RELATED"/>
    <property type="match status" value="1"/>
</dbReference>
<dbReference type="Gene3D" id="1.10.1740.10">
    <property type="match status" value="1"/>
</dbReference>
<protein>
    <recommendedName>
        <fullName evidence="6">RNA polymerase sigma-70 ECF-like HTH domain-containing protein</fullName>
    </recommendedName>
</protein>
<accession>A0A2S8GH73</accession>
<evidence type="ECO:0000256" key="2">
    <source>
        <dbReference type="ARBA" id="ARBA00023015"/>
    </source>
</evidence>
<dbReference type="GO" id="GO:0006352">
    <property type="term" value="P:DNA-templated transcription initiation"/>
    <property type="evidence" value="ECO:0007669"/>
    <property type="project" value="InterPro"/>
</dbReference>
<keyword evidence="4" id="KW-0238">DNA-binding</keyword>
<evidence type="ECO:0000256" key="1">
    <source>
        <dbReference type="ARBA" id="ARBA00010641"/>
    </source>
</evidence>
<gene>
    <name evidence="7" type="ORF">C5Y93_21720</name>
</gene>
<organism evidence="7 8">
    <name type="scientific">Blastopirellula marina</name>
    <dbReference type="NCBI Taxonomy" id="124"/>
    <lineage>
        <taxon>Bacteria</taxon>
        <taxon>Pseudomonadati</taxon>
        <taxon>Planctomycetota</taxon>
        <taxon>Planctomycetia</taxon>
        <taxon>Pirellulales</taxon>
        <taxon>Pirellulaceae</taxon>
        <taxon>Blastopirellula</taxon>
    </lineage>
</organism>
<keyword evidence="3" id="KW-0731">Sigma factor</keyword>
<dbReference type="InterPro" id="IPR036388">
    <property type="entry name" value="WH-like_DNA-bd_sf"/>
</dbReference>
<evidence type="ECO:0000256" key="3">
    <source>
        <dbReference type="ARBA" id="ARBA00023082"/>
    </source>
</evidence>
<dbReference type="NCBIfam" id="TIGR02937">
    <property type="entry name" value="sigma70-ECF"/>
    <property type="match status" value="1"/>
</dbReference>
<reference evidence="7 8" key="1">
    <citation type="submission" date="2018-02" db="EMBL/GenBank/DDBJ databases">
        <title>Comparative genomes isolates from brazilian mangrove.</title>
        <authorList>
            <person name="Araujo J.E."/>
            <person name="Taketani R.G."/>
            <person name="Silva M.C.P."/>
            <person name="Loureco M.V."/>
            <person name="Andreote F.D."/>
        </authorList>
    </citation>
    <scope>NUCLEOTIDE SEQUENCE [LARGE SCALE GENOMIC DNA]</scope>
    <source>
        <strain evidence="7 8">Nap-Phe MGV</strain>
    </source>
</reference>
<evidence type="ECO:0000256" key="4">
    <source>
        <dbReference type="ARBA" id="ARBA00023125"/>
    </source>
</evidence>
<dbReference type="PANTHER" id="PTHR43133">
    <property type="entry name" value="RNA POLYMERASE ECF-TYPE SIGMA FACTO"/>
    <property type="match status" value="1"/>
</dbReference>
<evidence type="ECO:0000313" key="8">
    <source>
        <dbReference type="Proteomes" id="UP000237819"/>
    </source>
</evidence>
<comment type="similarity">
    <text evidence="1">Belongs to the sigma-70 factor family. ECF subfamily.</text>
</comment>
<name>A0A2S8GH73_9BACT</name>
<comment type="caution">
    <text evidence="7">The sequence shown here is derived from an EMBL/GenBank/DDBJ whole genome shotgun (WGS) entry which is preliminary data.</text>
</comment>
<proteinExistence type="inferred from homology"/>